<reference evidence="3 4" key="1">
    <citation type="submission" date="2017-05" db="EMBL/GenBank/DDBJ databases">
        <authorList>
            <person name="Varghese N."/>
            <person name="Submissions S."/>
        </authorList>
    </citation>
    <scope>NUCLEOTIDE SEQUENCE [LARGE SCALE GENOMIC DNA]</scope>
    <source>
        <strain evidence="3 4">DSM 15949</strain>
    </source>
</reference>
<evidence type="ECO:0000259" key="2">
    <source>
        <dbReference type="Pfam" id="PF09834"/>
    </source>
</evidence>
<keyword evidence="1" id="KW-0812">Transmembrane</keyword>
<accession>A0ABY1P3Z7</accession>
<dbReference type="InterPro" id="IPR018638">
    <property type="entry name" value="DUF2061_membrane"/>
</dbReference>
<name>A0ABY1P3Z7_9HYPH</name>
<sequence length="78" mass="8632">MDTAKRTLLKSITWQTLGVVTMTAIAFPHTGSLLAALTVATSSCALGFVTFFLHERLWSRVAWGTLTRQTQRPAPLER</sequence>
<feature type="transmembrane region" description="Helical" evidence="1">
    <location>
        <begin position="33"/>
        <end position="53"/>
    </location>
</feature>
<comment type="caution">
    <text evidence="3">The sequence shown here is derived from an EMBL/GenBank/DDBJ whole genome shotgun (WGS) entry which is preliminary data.</text>
</comment>
<dbReference type="Pfam" id="PF09834">
    <property type="entry name" value="DUF2061"/>
    <property type="match status" value="1"/>
</dbReference>
<dbReference type="RefSeq" id="WP_155190400.1">
    <property type="nucleotide sequence ID" value="NZ_BAAAEA010000002.1"/>
</dbReference>
<feature type="transmembrane region" description="Helical" evidence="1">
    <location>
        <begin position="7"/>
        <end position="27"/>
    </location>
</feature>
<dbReference type="EMBL" id="FXTT01000003">
    <property type="protein sequence ID" value="SMP25730.1"/>
    <property type="molecule type" value="Genomic_DNA"/>
</dbReference>
<proteinExistence type="predicted"/>
<keyword evidence="1" id="KW-1133">Transmembrane helix</keyword>
<evidence type="ECO:0000313" key="4">
    <source>
        <dbReference type="Proteomes" id="UP001157914"/>
    </source>
</evidence>
<evidence type="ECO:0000256" key="1">
    <source>
        <dbReference type="SAM" id="Phobius"/>
    </source>
</evidence>
<gene>
    <name evidence="3" type="ORF">SAMN06265374_2598</name>
</gene>
<feature type="domain" description="DUF2061" evidence="2">
    <location>
        <begin position="8"/>
        <end position="59"/>
    </location>
</feature>
<dbReference type="Proteomes" id="UP001157914">
    <property type="component" value="Unassembled WGS sequence"/>
</dbReference>
<keyword evidence="4" id="KW-1185">Reference proteome</keyword>
<keyword evidence="1" id="KW-0472">Membrane</keyword>
<organism evidence="3 4">
    <name type="scientific">Roseibium denhamense</name>
    <dbReference type="NCBI Taxonomy" id="76305"/>
    <lineage>
        <taxon>Bacteria</taxon>
        <taxon>Pseudomonadati</taxon>
        <taxon>Pseudomonadota</taxon>
        <taxon>Alphaproteobacteria</taxon>
        <taxon>Hyphomicrobiales</taxon>
        <taxon>Stappiaceae</taxon>
        <taxon>Roseibium</taxon>
    </lineage>
</organism>
<protein>
    <submittedName>
        <fullName evidence="3">Uncharacterized membrane protein</fullName>
    </submittedName>
</protein>
<evidence type="ECO:0000313" key="3">
    <source>
        <dbReference type="EMBL" id="SMP25730.1"/>
    </source>
</evidence>